<dbReference type="InterPro" id="IPR001100">
    <property type="entry name" value="Pyr_nuc-diS_OxRdtase"/>
</dbReference>
<gene>
    <name evidence="7" type="ORF">NUH29_14055</name>
</gene>
<evidence type="ECO:0000256" key="1">
    <source>
        <dbReference type="ARBA" id="ARBA00001974"/>
    </source>
</evidence>
<reference evidence="7 8" key="1">
    <citation type="submission" date="2022-08" db="EMBL/GenBank/DDBJ databases">
        <authorList>
            <person name="Li F."/>
        </authorList>
    </citation>
    <scope>NUCLEOTIDE SEQUENCE [LARGE SCALE GENOMIC DNA]</scope>
    <source>
        <strain evidence="7 8">10F1B-8-1</strain>
    </source>
</reference>
<dbReference type="InterPro" id="IPR036188">
    <property type="entry name" value="FAD/NAD-bd_sf"/>
</dbReference>
<dbReference type="PIRSF" id="PIRSF000350">
    <property type="entry name" value="Mercury_reductase_MerA"/>
    <property type="match status" value="1"/>
</dbReference>
<organism evidence="7 8">
    <name type="scientific">Protaetiibacter mangrovi</name>
    <dbReference type="NCBI Taxonomy" id="2970926"/>
    <lineage>
        <taxon>Bacteria</taxon>
        <taxon>Bacillati</taxon>
        <taxon>Actinomycetota</taxon>
        <taxon>Actinomycetes</taxon>
        <taxon>Micrococcales</taxon>
        <taxon>Microbacteriaceae</taxon>
        <taxon>Protaetiibacter</taxon>
    </lineage>
</organism>
<dbReference type="InterPro" id="IPR023753">
    <property type="entry name" value="FAD/NAD-binding_dom"/>
</dbReference>
<dbReference type="Gene3D" id="3.50.50.60">
    <property type="entry name" value="FAD/NAD(P)-binding domain"/>
    <property type="match status" value="2"/>
</dbReference>
<evidence type="ECO:0000313" key="7">
    <source>
        <dbReference type="EMBL" id="MCS0500672.1"/>
    </source>
</evidence>
<evidence type="ECO:0000256" key="4">
    <source>
        <dbReference type="ARBA" id="ARBA00022827"/>
    </source>
</evidence>
<evidence type="ECO:0000259" key="5">
    <source>
        <dbReference type="Pfam" id="PF02852"/>
    </source>
</evidence>
<dbReference type="PRINTS" id="PR00411">
    <property type="entry name" value="PNDRDTASEI"/>
</dbReference>
<evidence type="ECO:0000256" key="3">
    <source>
        <dbReference type="ARBA" id="ARBA00022630"/>
    </source>
</evidence>
<comment type="caution">
    <text evidence="7">The sequence shown here is derived from an EMBL/GenBank/DDBJ whole genome shotgun (WGS) entry which is preliminary data.</text>
</comment>
<dbReference type="Proteomes" id="UP001205337">
    <property type="component" value="Unassembled WGS sequence"/>
</dbReference>
<accession>A0ABT1ZIX9</accession>
<dbReference type="SUPFAM" id="SSF55424">
    <property type="entry name" value="FAD/NAD-linked reductases, dimerisation (C-terminal) domain"/>
    <property type="match status" value="1"/>
</dbReference>
<dbReference type="InterPro" id="IPR016156">
    <property type="entry name" value="FAD/NAD-linked_Rdtase_dimer_sf"/>
</dbReference>
<dbReference type="PANTHER" id="PTHR43014:SF2">
    <property type="entry name" value="MERCURIC REDUCTASE"/>
    <property type="match status" value="1"/>
</dbReference>
<protein>
    <submittedName>
        <fullName evidence="7">NAD(P)/FAD-dependent oxidoreductase</fullName>
    </submittedName>
</protein>
<dbReference type="InterPro" id="IPR004099">
    <property type="entry name" value="Pyr_nucl-diS_OxRdtase_dimer"/>
</dbReference>
<evidence type="ECO:0000256" key="2">
    <source>
        <dbReference type="ARBA" id="ARBA00007532"/>
    </source>
</evidence>
<comment type="cofactor">
    <cofactor evidence="1">
        <name>FAD</name>
        <dbReference type="ChEBI" id="CHEBI:57692"/>
    </cofactor>
</comment>
<dbReference type="Pfam" id="PF07992">
    <property type="entry name" value="Pyr_redox_2"/>
    <property type="match status" value="1"/>
</dbReference>
<evidence type="ECO:0000259" key="6">
    <source>
        <dbReference type="Pfam" id="PF07992"/>
    </source>
</evidence>
<dbReference type="Pfam" id="PF02852">
    <property type="entry name" value="Pyr_redox_dim"/>
    <property type="match status" value="1"/>
</dbReference>
<keyword evidence="8" id="KW-1185">Reference proteome</keyword>
<proteinExistence type="inferred from homology"/>
<dbReference type="RefSeq" id="WP_258799864.1">
    <property type="nucleotide sequence ID" value="NZ_JANTHX010000008.1"/>
</dbReference>
<dbReference type="SUPFAM" id="SSF51905">
    <property type="entry name" value="FAD/NAD(P)-binding domain"/>
    <property type="match status" value="1"/>
</dbReference>
<comment type="similarity">
    <text evidence="2">Belongs to the class-I pyridine nucleotide-disulfide oxidoreductase family.</text>
</comment>
<keyword evidence="3" id="KW-0285">Flavoprotein</keyword>
<dbReference type="Gene3D" id="3.30.390.30">
    <property type="match status" value="1"/>
</dbReference>
<name>A0ABT1ZIX9_9MICO</name>
<dbReference type="EMBL" id="JANTHX010000008">
    <property type="protein sequence ID" value="MCS0500672.1"/>
    <property type="molecule type" value="Genomic_DNA"/>
</dbReference>
<dbReference type="PANTHER" id="PTHR43014">
    <property type="entry name" value="MERCURIC REDUCTASE"/>
    <property type="match status" value="1"/>
</dbReference>
<feature type="domain" description="FAD/NAD(P)-binding" evidence="6">
    <location>
        <begin position="7"/>
        <end position="322"/>
    </location>
</feature>
<sequence length="475" mass="49909">MNVREVDVVVIGAGTVGENVADRARQGGLETVVVEEELVGGECSYWACMPSKALLRAGSALRAARAVGGAAEAVTGELDPRAVFRRRDRITHHRDDASQVDWLDGAGIGLLRGHARFVGPKRLVVTASDGSTTELVARHAVAVCTGSVPVLPDVPGLAELDPWTSRDATSASEAPPTLAVLGGGVVGCELATAYASLGSRVTLVARRGLLGGQEPFAVELVREGLEAAGVRVLTDTEVVDAHRAEKNAVLTLDDGTRILAEQVLVATGRVGRTRDLGLEELGLAAGDRIEVDDTMRVEGFDWLYAVGDVNGRAKLTHQGKYQARAAGDVIAARAAGRPVDDAPWGAHVATADHRTVPQVTFTDPEVASVGLTAAAAETAGVNVRVLDYDLSWLAGATVYADDYRGRARAVVDVDRGVLVGATFVGADVGELLQAATIAIVGEVPLDRLWHAVPAYPTLNEVWLRWLEEFGRPGTA</sequence>
<dbReference type="PRINTS" id="PR00368">
    <property type="entry name" value="FADPNR"/>
</dbReference>
<feature type="domain" description="Pyridine nucleotide-disulphide oxidoreductase dimerisation" evidence="5">
    <location>
        <begin position="356"/>
        <end position="462"/>
    </location>
</feature>
<keyword evidence="4" id="KW-0274">FAD</keyword>
<evidence type="ECO:0000313" key="8">
    <source>
        <dbReference type="Proteomes" id="UP001205337"/>
    </source>
</evidence>